<dbReference type="AlphaFoldDB" id="X1BFS1"/>
<gene>
    <name evidence="1" type="ORF">S01H4_48866</name>
</gene>
<sequence>LWHGLSAPEQFQWQSDASKKHMTGFAYFMSQCLRPNPGLYLPLQGGTMTGTIEMNGNHIHGLPFPGHAEDPIRQFEYTTYIKPWLMKETCRVYNDTTVAIPDTTHTTLSFNQERWDTDTMHDLVANPERLTARTAGYYLIIANVKFLLHAVGFRNFYIADKNANIIAETRHPGNAVSDVVMSLSTILYMAVNDWIITKVWHDSGAPLNLVSSARYSPAG</sequence>
<protein>
    <submittedName>
        <fullName evidence="1">Uncharacterized protein</fullName>
    </submittedName>
</protein>
<name>X1BFS1_9ZZZZ</name>
<proteinExistence type="predicted"/>
<dbReference type="EMBL" id="BART01027580">
    <property type="protein sequence ID" value="GAG94794.1"/>
    <property type="molecule type" value="Genomic_DNA"/>
</dbReference>
<comment type="caution">
    <text evidence="1">The sequence shown here is derived from an EMBL/GenBank/DDBJ whole genome shotgun (WGS) entry which is preliminary data.</text>
</comment>
<accession>X1BFS1</accession>
<feature type="non-terminal residue" evidence="1">
    <location>
        <position position="1"/>
    </location>
</feature>
<evidence type="ECO:0000313" key="1">
    <source>
        <dbReference type="EMBL" id="GAG94794.1"/>
    </source>
</evidence>
<organism evidence="1">
    <name type="scientific">marine sediment metagenome</name>
    <dbReference type="NCBI Taxonomy" id="412755"/>
    <lineage>
        <taxon>unclassified sequences</taxon>
        <taxon>metagenomes</taxon>
        <taxon>ecological metagenomes</taxon>
    </lineage>
</organism>
<reference evidence="1" key="1">
    <citation type="journal article" date="2014" name="Front. Microbiol.">
        <title>High frequency of phylogenetically diverse reductive dehalogenase-homologous genes in deep subseafloor sedimentary metagenomes.</title>
        <authorList>
            <person name="Kawai M."/>
            <person name="Futagami T."/>
            <person name="Toyoda A."/>
            <person name="Takaki Y."/>
            <person name="Nishi S."/>
            <person name="Hori S."/>
            <person name="Arai W."/>
            <person name="Tsubouchi T."/>
            <person name="Morono Y."/>
            <person name="Uchiyama I."/>
            <person name="Ito T."/>
            <person name="Fujiyama A."/>
            <person name="Inagaki F."/>
            <person name="Takami H."/>
        </authorList>
    </citation>
    <scope>NUCLEOTIDE SEQUENCE</scope>
    <source>
        <strain evidence="1">Expedition CK06-06</strain>
    </source>
</reference>